<accession>A0A2N3IG30</accession>
<name>A0A2N3IG30_9BACT</name>
<organism evidence="1 2">
    <name type="scientific">Raineya orbicola</name>
    <dbReference type="NCBI Taxonomy" id="2016530"/>
    <lineage>
        <taxon>Bacteria</taxon>
        <taxon>Pseudomonadati</taxon>
        <taxon>Bacteroidota</taxon>
        <taxon>Cytophagia</taxon>
        <taxon>Cytophagales</taxon>
        <taxon>Raineyaceae</taxon>
        <taxon>Raineya</taxon>
    </lineage>
</organism>
<dbReference type="EMBL" id="NKXO01000020">
    <property type="protein sequence ID" value="PKQ69292.1"/>
    <property type="molecule type" value="Genomic_DNA"/>
</dbReference>
<evidence type="ECO:0000313" key="1">
    <source>
        <dbReference type="EMBL" id="PKQ69292.1"/>
    </source>
</evidence>
<proteinExistence type="predicted"/>
<comment type="caution">
    <text evidence="1">The sequence shown here is derived from an EMBL/GenBank/DDBJ whole genome shotgun (WGS) entry which is preliminary data.</text>
</comment>
<gene>
    <name evidence="1" type="ORF">Rain11_1445</name>
</gene>
<dbReference type="OrthoDB" id="9851760at2"/>
<dbReference type="RefSeq" id="WP_133121533.1">
    <property type="nucleotide sequence ID" value="NZ_NKXO01000020.1"/>
</dbReference>
<dbReference type="Proteomes" id="UP000233387">
    <property type="component" value="Unassembled WGS sequence"/>
</dbReference>
<evidence type="ECO:0000313" key="2">
    <source>
        <dbReference type="Proteomes" id="UP000233387"/>
    </source>
</evidence>
<protein>
    <recommendedName>
        <fullName evidence="3">Lipocalin-like domain</fullName>
    </recommendedName>
</protein>
<sequence length="170" mass="19029">MKKHLLLFCLLGLVMFACKKKQPEPTTLDLLTAHIWISKQIELNATLAGTPVVAENRMTDSLALEFKREGTAIFYQRNPANGSLTEVSRQGYSLSTDEKKIEFTNPVPLLPPNMQMAITAAGIQVPRSIDIEKITRDELILKGSFQQNVTVPNIPFPVPLAVNYRFSFVK</sequence>
<dbReference type="PROSITE" id="PS51257">
    <property type="entry name" value="PROKAR_LIPOPROTEIN"/>
    <property type="match status" value="1"/>
</dbReference>
<dbReference type="AlphaFoldDB" id="A0A2N3IG30"/>
<keyword evidence="2" id="KW-1185">Reference proteome</keyword>
<reference evidence="1 2" key="1">
    <citation type="submission" date="2017-06" db="EMBL/GenBank/DDBJ databases">
        <title>Raineya orbicola gen. nov., sp. nov. a slightly thermophilic bacterium of the phylum Bacteroidetes and the description of Raineyaceae fam. nov.</title>
        <authorList>
            <person name="Albuquerque L."/>
            <person name="Polonia A.R.M."/>
            <person name="Barroso C."/>
            <person name="Froufe H.J.C."/>
            <person name="Lage O."/>
            <person name="Lobo-Da-Cunha A."/>
            <person name="Egas C."/>
            <person name="Da Costa M.S."/>
        </authorList>
    </citation>
    <scope>NUCLEOTIDE SEQUENCE [LARGE SCALE GENOMIC DNA]</scope>
    <source>
        <strain evidence="1 2">SPSPC-11</strain>
    </source>
</reference>
<evidence type="ECO:0008006" key="3">
    <source>
        <dbReference type="Google" id="ProtNLM"/>
    </source>
</evidence>